<dbReference type="HOGENOM" id="CLU_2366750_0_0_11"/>
<sequence length="95" mass="10806">MNSDFRRSLVKVPKLDVLNKSLRGVPDLRQVTTLGFSYGAVDQQYINTIAKNTTEDSRWTAYVYTDSDREVAEISLQIAGYRGALEFPCSKELQR</sequence>
<keyword evidence="2" id="KW-1185">Reference proteome</keyword>
<dbReference type="RefSeq" id="WP_013170401.1">
    <property type="nucleotide sequence ID" value="NC_014218.1"/>
</dbReference>
<name>D7BPR0_ARCHD</name>
<dbReference type="EMBL" id="CP002045">
    <property type="protein sequence ID" value="ADH92909.1"/>
    <property type="molecule type" value="Genomic_DNA"/>
</dbReference>
<reference evidence="1 2" key="1">
    <citation type="journal article" date="2010" name="Stand. Genomic Sci.">
        <title>Complete genome sequence of Arcanobacterium haemolyticum type strain (11018).</title>
        <authorList>
            <person name="Yasawong M."/>
            <person name="Teshima H."/>
            <person name="Lapidus A."/>
            <person name="Nolan M."/>
            <person name="Lucas S."/>
            <person name="Glavina Del Rio T."/>
            <person name="Tice H."/>
            <person name="Cheng J."/>
            <person name="Bruce D."/>
            <person name="Detter C."/>
            <person name="Tapia R."/>
            <person name="Han C."/>
            <person name="Goodwin L."/>
            <person name="Pitluck S."/>
            <person name="Liolios K."/>
            <person name="Ivanova N."/>
            <person name="Mavromatis K."/>
            <person name="Mikhailova N."/>
            <person name="Pati A."/>
            <person name="Chen A."/>
            <person name="Palaniappan K."/>
            <person name="Land M."/>
            <person name="Hauser L."/>
            <person name="Chang Y."/>
            <person name="Jeffries C."/>
            <person name="Rohde M."/>
            <person name="Sikorski J."/>
            <person name="Pukall R."/>
            <person name="Goker M."/>
            <person name="Woyke T."/>
            <person name="Bristow J."/>
            <person name="Eisen J."/>
            <person name="Markowitz V."/>
            <person name="Hugenholtz P."/>
            <person name="Kyrpides N."/>
            <person name="Klenk H."/>
        </authorList>
    </citation>
    <scope>NUCLEOTIDE SEQUENCE [LARGE SCALE GENOMIC DNA]</scope>
    <source>
        <strain evidence="2">ATCC 9345 / DSM 20595 / CCUG 17215 / LMG 16163 / NBRC 15585 / NCTC 8452 / 11018</strain>
    </source>
</reference>
<accession>D7BPR0</accession>
<evidence type="ECO:0000313" key="1">
    <source>
        <dbReference type="EMBL" id="ADH92909.1"/>
    </source>
</evidence>
<evidence type="ECO:0000313" key="2">
    <source>
        <dbReference type="Proteomes" id="UP000000376"/>
    </source>
</evidence>
<dbReference type="KEGG" id="ahe:Arch_1199"/>
<protein>
    <submittedName>
        <fullName evidence="1">Uncharacterized protein</fullName>
    </submittedName>
</protein>
<proteinExistence type="predicted"/>
<gene>
    <name evidence="1" type="ordered locus">Arch_1199</name>
</gene>
<dbReference type="Proteomes" id="UP000000376">
    <property type="component" value="Chromosome"/>
</dbReference>
<organism evidence="1 2">
    <name type="scientific">Arcanobacterium haemolyticum (strain ATCC 9345 / DSM 20595 / CCM 5947 / CCUG 17215 / LMG 16163 / NBRC 15585 / NCTC 8452 / 11018)</name>
    <dbReference type="NCBI Taxonomy" id="644284"/>
    <lineage>
        <taxon>Bacteria</taxon>
        <taxon>Bacillati</taxon>
        <taxon>Actinomycetota</taxon>
        <taxon>Actinomycetes</taxon>
        <taxon>Actinomycetales</taxon>
        <taxon>Actinomycetaceae</taxon>
        <taxon>Arcanobacterium</taxon>
    </lineage>
</organism>
<dbReference type="AlphaFoldDB" id="D7BPR0"/>
<dbReference type="STRING" id="644284.Arch_1199"/>